<evidence type="ECO:0008006" key="4">
    <source>
        <dbReference type="Google" id="ProtNLM"/>
    </source>
</evidence>
<evidence type="ECO:0000313" key="2">
    <source>
        <dbReference type="EMBL" id="TWU58455.1"/>
    </source>
</evidence>
<keyword evidence="3" id="KW-1185">Reference proteome</keyword>
<reference evidence="2 3" key="1">
    <citation type="submission" date="2019-02" db="EMBL/GenBank/DDBJ databases">
        <title>Deep-cultivation of Planctomycetes and their phenomic and genomic characterization uncovers novel biology.</title>
        <authorList>
            <person name="Wiegand S."/>
            <person name="Jogler M."/>
            <person name="Boedeker C."/>
            <person name="Pinto D."/>
            <person name="Vollmers J."/>
            <person name="Rivas-Marin E."/>
            <person name="Kohn T."/>
            <person name="Peeters S.H."/>
            <person name="Heuer A."/>
            <person name="Rast P."/>
            <person name="Oberbeckmann S."/>
            <person name="Bunk B."/>
            <person name="Jeske O."/>
            <person name="Meyerdierks A."/>
            <person name="Storesund J.E."/>
            <person name="Kallscheuer N."/>
            <person name="Luecker S."/>
            <person name="Lage O.M."/>
            <person name="Pohl T."/>
            <person name="Merkel B.J."/>
            <person name="Hornburger P."/>
            <person name="Mueller R.-W."/>
            <person name="Bruemmer F."/>
            <person name="Labrenz M."/>
            <person name="Spormann A.M."/>
            <person name="Op Den Camp H."/>
            <person name="Overmann J."/>
            <person name="Amann R."/>
            <person name="Jetten M.S.M."/>
            <person name="Mascher T."/>
            <person name="Medema M.H."/>
            <person name="Devos D.P."/>
            <person name="Kaster A.-K."/>
            <person name="Ovreas L."/>
            <person name="Rohde M."/>
            <person name="Galperin M.Y."/>
            <person name="Jogler C."/>
        </authorList>
    </citation>
    <scope>NUCLEOTIDE SEQUENCE [LARGE SCALE GENOMIC DNA]</scope>
    <source>
        <strain evidence="2 3">Poly51</strain>
    </source>
</reference>
<comment type="caution">
    <text evidence="2">The sequence shown here is derived from an EMBL/GenBank/DDBJ whole genome shotgun (WGS) entry which is preliminary data.</text>
</comment>
<gene>
    <name evidence="2" type="ORF">Poly51_12330</name>
</gene>
<dbReference type="AlphaFoldDB" id="A0A5C6FAK9"/>
<organism evidence="2 3">
    <name type="scientific">Rubripirellula tenax</name>
    <dbReference type="NCBI Taxonomy" id="2528015"/>
    <lineage>
        <taxon>Bacteria</taxon>
        <taxon>Pseudomonadati</taxon>
        <taxon>Planctomycetota</taxon>
        <taxon>Planctomycetia</taxon>
        <taxon>Pirellulales</taxon>
        <taxon>Pirellulaceae</taxon>
        <taxon>Rubripirellula</taxon>
    </lineage>
</organism>
<feature type="chain" id="PRO_5022913218" description="Thioredoxin domain-containing protein" evidence="1">
    <location>
        <begin position="29"/>
        <end position="195"/>
    </location>
</feature>
<sequence precursor="true">MRRSSVSMGFILMLAFVFIVAPSATVLAAGSTPVAGLKQGDPIGAFRVTKIGGATNDEVEPGDFLCYRCRYGSSPMVMVFARKVGPKSIELVKKLDAAIETHESEKLRGLFTFIGADAAKLKEQAEAFVISSGAKLVPIVVAEDVQDGPMDYQIGADDEVTILIAQDSQVVATHVCAADKIDVATVMSDVEAMLE</sequence>
<dbReference type="RefSeq" id="WP_146455368.1">
    <property type="nucleotide sequence ID" value="NZ_SJPW01000002.1"/>
</dbReference>
<evidence type="ECO:0000256" key="1">
    <source>
        <dbReference type="SAM" id="SignalP"/>
    </source>
</evidence>
<name>A0A5C6FAK9_9BACT</name>
<dbReference type="Proteomes" id="UP000318288">
    <property type="component" value="Unassembled WGS sequence"/>
</dbReference>
<proteinExistence type="predicted"/>
<keyword evidence="1" id="KW-0732">Signal</keyword>
<dbReference type="EMBL" id="SJPW01000002">
    <property type="protein sequence ID" value="TWU58455.1"/>
    <property type="molecule type" value="Genomic_DNA"/>
</dbReference>
<evidence type="ECO:0000313" key="3">
    <source>
        <dbReference type="Proteomes" id="UP000318288"/>
    </source>
</evidence>
<feature type="signal peptide" evidence="1">
    <location>
        <begin position="1"/>
        <end position="28"/>
    </location>
</feature>
<protein>
    <recommendedName>
        <fullName evidence="4">Thioredoxin domain-containing protein</fullName>
    </recommendedName>
</protein>
<accession>A0A5C6FAK9</accession>
<dbReference type="OrthoDB" id="265402at2"/>